<comment type="caution">
    <text evidence="1">The sequence shown here is derived from an EMBL/GenBank/DDBJ whole genome shotgun (WGS) entry which is preliminary data.</text>
</comment>
<reference evidence="1 2" key="1">
    <citation type="submission" date="2020-08" db="EMBL/GenBank/DDBJ databases">
        <title>Genomic Encyclopedia of Type Strains, Phase IV (KMG-IV): sequencing the most valuable type-strain genomes for metagenomic binning, comparative biology and taxonomic classification.</title>
        <authorList>
            <person name="Goeker M."/>
        </authorList>
    </citation>
    <scope>NUCLEOTIDE SEQUENCE [LARGE SCALE GENOMIC DNA]</scope>
    <source>
        <strain evidence="1 2">DSM 25622</strain>
    </source>
</reference>
<gene>
    <name evidence="1" type="ORF">FHS87_001006</name>
</gene>
<dbReference type="RefSeq" id="WP_184514511.1">
    <property type="nucleotide sequence ID" value="NZ_JACIJD010000003.1"/>
</dbReference>
<organism evidence="1 2">
    <name type="scientific">Muricoccus pecuniae</name>
    <dbReference type="NCBI Taxonomy" id="693023"/>
    <lineage>
        <taxon>Bacteria</taxon>
        <taxon>Pseudomonadati</taxon>
        <taxon>Pseudomonadota</taxon>
        <taxon>Alphaproteobacteria</taxon>
        <taxon>Acetobacterales</taxon>
        <taxon>Roseomonadaceae</taxon>
        <taxon>Muricoccus</taxon>
    </lineage>
</organism>
<dbReference type="EMBL" id="JACIJD010000003">
    <property type="protein sequence ID" value="MBB5692987.1"/>
    <property type="molecule type" value="Genomic_DNA"/>
</dbReference>
<accession>A0A840Y9E1</accession>
<keyword evidence="2" id="KW-1185">Reference proteome</keyword>
<dbReference type="AlphaFoldDB" id="A0A840Y9E1"/>
<proteinExistence type="predicted"/>
<evidence type="ECO:0000313" key="1">
    <source>
        <dbReference type="EMBL" id="MBB5692987.1"/>
    </source>
</evidence>
<evidence type="ECO:0000313" key="2">
    <source>
        <dbReference type="Proteomes" id="UP000580654"/>
    </source>
</evidence>
<name>A0A840Y9E1_9PROT</name>
<sequence>MANEQEFLDALAEVGDTTMRLRVLEMTVAAIAARLPQHDFEEIVSMLVFVAKTSDAARDLDEPSSEVPGLTDASHYATEMLERIARSRRAGRGAGHH</sequence>
<protein>
    <submittedName>
        <fullName evidence="1">Uncharacterized protein</fullName>
    </submittedName>
</protein>
<dbReference type="Proteomes" id="UP000580654">
    <property type="component" value="Unassembled WGS sequence"/>
</dbReference>